<protein>
    <submittedName>
        <fullName evidence="2">Uncharacterized protein</fullName>
    </submittedName>
</protein>
<proteinExistence type="predicted"/>
<evidence type="ECO:0000313" key="2">
    <source>
        <dbReference type="EMBL" id="MQU28701.1"/>
    </source>
</evidence>
<feature type="coiled-coil region" evidence="1">
    <location>
        <begin position="12"/>
        <end position="39"/>
    </location>
</feature>
<reference evidence="2 3" key="1">
    <citation type="submission" date="2019-10" db="EMBL/GenBank/DDBJ databases">
        <title>Evaluation of single-gene subtyping targets for Pseudomonas.</title>
        <authorList>
            <person name="Reichler S.J."/>
            <person name="Orsi R.H."/>
            <person name="Wiedmann M."/>
            <person name="Martin N.H."/>
            <person name="Murphy S.I."/>
        </authorList>
    </citation>
    <scope>NUCLEOTIDE SEQUENCE [LARGE SCALE GENOMIC DNA]</scope>
    <source>
        <strain evidence="2 3">FSL R10-1984</strain>
    </source>
</reference>
<dbReference type="AlphaFoldDB" id="A0A7X2CF94"/>
<evidence type="ECO:0000313" key="3">
    <source>
        <dbReference type="Proteomes" id="UP000437970"/>
    </source>
</evidence>
<comment type="caution">
    <text evidence="2">The sequence shown here is derived from an EMBL/GenBank/DDBJ whole genome shotgun (WGS) entry which is preliminary data.</text>
</comment>
<dbReference type="EMBL" id="WIVW01000038">
    <property type="protein sequence ID" value="MQU28701.1"/>
    <property type="molecule type" value="Genomic_DNA"/>
</dbReference>
<evidence type="ECO:0000256" key="1">
    <source>
        <dbReference type="SAM" id="Coils"/>
    </source>
</evidence>
<keyword evidence="1" id="KW-0175">Coiled coil</keyword>
<dbReference type="Proteomes" id="UP000437970">
    <property type="component" value="Unassembled WGS sequence"/>
</dbReference>
<organism evidence="2 3">
    <name type="scientific">Pseudomonas helleri</name>
    <dbReference type="NCBI Taxonomy" id="1608996"/>
    <lineage>
        <taxon>Bacteria</taxon>
        <taxon>Pseudomonadati</taxon>
        <taxon>Pseudomonadota</taxon>
        <taxon>Gammaproteobacteria</taxon>
        <taxon>Pseudomonadales</taxon>
        <taxon>Pseudomonadaceae</taxon>
        <taxon>Pseudomonas</taxon>
    </lineage>
</organism>
<sequence>MKKKKRKSGVREKSARQNVATLEKAISDIEAKLSLAKGREAWGLEQQLRIYREELRVQKIHVISKLSSVPHFVVDGSYGSNN</sequence>
<accession>A0A7X2CF94</accession>
<name>A0A7X2CF94_9PSED</name>
<dbReference type="RefSeq" id="WP_153381638.1">
    <property type="nucleotide sequence ID" value="NZ_WIVW01000038.1"/>
</dbReference>
<gene>
    <name evidence="2" type="ORF">GHO29_19695</name>
</gene>